<dbReference type="AlphaFoldDB" id="A0A941FQU5"/>
<proteinExistence type="predicted"/>
<gene>
    <name evidence="1" type="ORF">KEH51_12155</name>
</gene>
<dbReference type="Proteomes" id="UP000680045">
    <property type="component" value="Unassembled WGS sequence"/>
</dbReference>
<reference evidence="1" key="1">
    <citation type="submission" date="2021-04" db="EMBL/GenBank/DDBJ databases">
        <title>Whole genome sequencing of Enterococci isolates from hospitalized patients.</title>
        <authorList>
            <person name="Ogoti B.M."/>
            <person name="Onyambu F.G."/>
        </authorList>
    </citation>
    <scope>NUCLEOTIDE SEQUENCE</scope>
    <source>
        <strain evidence="1">242</strain>
    </source>
</reference>
<accession>A0A941FQU5</accession>
<evidence type="ECO:0000313" key="2">
    <source>
        <dbReference type="Proteomes" id="UP000680045"/>
    </source>
</evidence>
<name>A0A941FQU5_9BACI</name>
<comment type="caution">
    <text evidence="1">The sequence shown here is derived from an EMBL/GenBank/DDBJ whole genome shotgun (WGS) entry which is preliminary data.</text>
</comment>
<organism evidence="1 2">
    <name type="scientific">Peribacillus frigoritolerans</name>
    <dbReference type="NCBI Taxonomy" id="450367"/>
    <lineage>
        <taxon>Bacteria</taxon>
        <taxon>Bacillati</taxon>
        <taxon>Bacillota</taxon>
        <taxon>Bacilli</taxon>
        <taxon>Bacillales</taxon>
        <taxon>Bacillaceae</taxon>
        <taxon>Peribacillus</taxon>
    </lineage>
</organism>
<protein>
    <submittedName>
        <fullName evidence="1">Uncharacterized protein</fullName>
    </submittedName>
</protein>
<evidence type="ECO:0000313" key="1">
    <source>
        <dbReference type="EMBL" id="MBR8644857.1"/>
    </source>
</evidence>
<dbReference type="EMBL" id="JAGTPW010000018">
    <property type="protein sequence ID" value="MBR8644857.1"/>
    <property type="molecule type" value="Genomic_DNA"/>
</dbReference>
<sequence>MIITRFFRIIRYLITAEGWDHEKIDDGRRYCLLIIQTANLAKAESKTSCESTQFKIVMKSEADVKEKASAASKTLKTYKKNKELSASGELEIGMKSVTQISPHISIWQM</sequence>